<keyword evidence="7" id="KW-1185">Reference proteome</keyword>
<dbReference type="InterPro" id="IPR017871">
    <property type="entry name" value="ABC_transporter-like_CS"/>
</dbReference>
<dbReference type="CDD" id="cd03216">
    <property type="entry name" value="ABC_Carb_Monos_I"/>
    <property type="match status" value="1"/>
</dbReference>
<dbReference type="InterPro" id="IPR003593">
    <property type="entry name" value="AAA+_ATPase"/>
</dbReference>
<evidence type="ECO:0000256" key="4">
    <source>
        <dbReference type="ARBA" id="ARBA00022840"/>
    </source>
</evidence>
<dbReference type="eggNOG" id="COG1129">
    <property type="taxonomic scope" value="Bacteria"/>
</dbReference>
<dbReference type="PROSITE" id="PS00211">
    <property type="entry name" value="ABC_TRANSPORTER_1"/>
    <property type="match status" value="1"/>
</dbReference>
<dbReference type="GO" id="GO:0005524">
    <property type="term" value="F:ATP binding"/>
    <property type="evidence" value="ECO:0007669"/>
    <property type="project" value="UniProtKB-KW"/>
</dbReference>
<dbReference type="InterPro" id="IPR050107">
    <property type="entry name" value="ABC_carbohydrate_import_ATPase"/>
</dbReference>
<feature type="domain" description="ABC transporter" evidence="5">
    <location>
        <begin position="4"/>
        <end position="238"/>
    </location>
</feature>
<keyword evidence="4 6" id="KW-0067">ATP-binding</keyword>
<dbReference type="InterPro" id="IPR027417">
    <property type="entry name" value="P-loop_NTPase"/>
</dbReference>
<dbReference type="Proteomes" id="UP000011666">
    <property type="component" value="Unassembled WGS sequence"/>
</dbReference>
<dbReference type="EMBL" id="BANX01000007">
    <property type="protein sequence ID" value="GAC67404.1"/>
    <property type="molecule type" value="Genomic_DNA"/>
</dbReference>
<keyword evidence="1" id="KW-0813">Transport</keyword>
<dbReference type="SUPFAM" id="SSF52540">
    <property type="entry name" value="P-loop containing nucleoside triphosphate hydrolases"/>
    <property type="match status" value="2"/>
</dbReference>
<dbReference type="AlphaFoldDB" id="M0QG39"/>
<comment type="caution">
    <text evidence="6">The sequence shown here is derived from an EMBL/GenBank/DDBJ whole genome shotgun (WGS) entry which is preliminary data.</text>
</comment>
<dbReference type="PANTHER" id="PTHR43790">
    <property type="entry name" value="CARBOHYDRATE TRANSPORT ATP-BINDING PROTEIN MG119-RELATED"/>
    <property type="match status" value="1"/>
</dbReference>
<evidence type="ECO:0000259" key="5">
    <source>
        <dbReference type="PROSITE" id="PS50893"/>
    </source>
</evidence>
<evidence type="ECO:0000256" key="3">
    <source>
        <dbReference type="ARBA" id="ARBA00022741"/>
    </source>
</evidence>
<dbReference type="PROSITE" id="PS50893">
    <property type="entry name" value="ABC_TRANSPORTER_2"/>
    <property type="match status" value="2"/>
</dbReference>
<proteinExistence type="predicted"/>
<feature type="domain" description="ABC transporter" evidence="5">
    <location>
        <begin position="250"/>
        <end position="484"/>
    </location>
</feature>
<evidence type="ECO:0000256" key="2">
    <source>
        <dbReference type="ARBA" id="ARBA00022737"/>
    </source>
</evidence>
<evidence type="ECO:0000256" key="1">
    <source>
        <dbReference type="ARBA" id="ARBA00022448"/>
    </source>
</evidence>
<sequence>MTHIEIRNVSKRFGATSALSDVSLSVDTGQVHGLLGENGAGKSTLMKVLSGIVTPDSGTVTIGGRSLTPGSPTASREIGLAMAYQELSAPPNITVATKLCLPKLPTRFGMVSQRELVARATDHLQRWEASHIDPTATISELSLAARQEVEIVAALTTAPTLLVLDEPTAALPDPNWLFRQLERVTAEGTSVIYISHKLAEIERICDTGTVLRNGRTVGEFRRGEFSEDALVELMIGRSFNHAFPAKSDRPHGEIAVRVVDLAVGPKLDGVTLEVRVGEVVGVAGLEGQGQKELFYTLGGEIRAESGTIDVAGGDDGVDVALVPEERKTEALFLDMRSDFNLTFPLAQQYSTGSVISVSRRQRLAHALADKINLPLPMLERPISNLSGGNQQKVVFGRAIAQSPRCLLLFDPTRGVDAATKLEIYKMTREFAAAGHAVLVYSTEIPELVGLCDRVCSLYEGRIVAEHTGDDLTEATIMRSILGRTPEEVR</sequence>
<reference evidence="6 7" key="1">
    <citation type="submission" date="2013-01" db="EMBL/GenBank/DDBJ databases">
        <title>Whole genome shotgun sequence of Gordonia soli NBRC 108243.</title>
        <authorList>
            <person name="Isaki-Nakamura S."/>
            <person name="Hosoyama A."/>
            <person name="Tsuchikane K."/>
            <person name="Ando Y."/>
            <person name="Baba S."/>
            <person name="Ohji S."/>
            <person name="Hamada M."/>
            <person name="Tamura T."/>
            <person name="Yamazoe A."/>
            <person name="Yamazaki S."/>
            <person name="Fujita N."/>
        </authorList>
    </citation>
    <scope>NUCLEOTIDE SEQUENCE [LARGE SCALE GENOMIC DNA]</scope>
    <source>
        <strain evidence="6 7">NBRC 108243</strain>
    </source>
</reference>
<evidence type="ECO:0000313" key="7">
    <source>
        <dbReference type="Proteomes" id="UP000011666"/>
    </source>
</evidence>
<accession>M0QG39</accession>
<dbReference type="SMART" id="SM00382">
    <property type="entry name" value="AAA"/>
    <property type="match status" value="1"/>
</dbReference>
<dbReference type="GO" id="GO:0016887">
    <property type="term" value="F:ATP hydrolysis activity"/>
    <property type="evidence" value="ECO:0007669"/>
    <property type="project" value="InterPro"/>
</dbReference>
<dbReference type="InterPro" id="IPR003439">
    <property type="entry name" value="ABC_transporter-like_ATP-bd"/>
</dbReference>
<dbReference type="RefSeq" id="WP_007618543.1">
    <property type="nucleotide sequence ID" value="NZ_BANX01000007.1"/>
</dbReference>
<dbReference type="STRING" id="1223545.GS4_07_01530"/>
<organism evidence="6 7">
    <name type="scientific">Gordonia soli NBRC 108243</name>
    <dbReference type="NCBI Taxonomy" id="1223545"/>
    <lineage>
        <taxon>Bacteria</taxon>
        <taxon>Bacillati</taxon>
        <taxon>Actinomycetota</taxon>
        <taxon>Actinomycetes</taxon>
        <taxon>Mycobacteriales</taxon>
        <taxon>Gordoniaceae</taxon>
        <taxon>Gordonia</taxon>
    </lineage>
</organism>
<dbReference type="CDD" id="cd03215">
    <property type="entry name" value="ABC_Carb_Monos_II"/>
    <property type="match status" value="1"/>
</dbReference>
<keyword evidence="3" id="KW-0547">Nucleotide-binding</keyword>
<dbReference type="Pfam" id="PF00005">
    <property type="entry name" value="ABC_tran"/>
    <property type="match status" value="2"/>
</dbReference>
<protein>
    <submittedName>
        <fullName evidence="6">Putative ABC transporter ATP-binding protein</fullName>
    </submittedName>
</protein>
<keyword evidence="2" id="KW-0677">Repeat</keyword>
<gene>
    <name evidence="6" type="ORF">GS4_07_01530</name>
</gene>
<dbReference type="Gene3D" id="3.40.50.300">
    <property type="entry name" value="P-loop containing nucleotide triphosphate hydrolases"/>
    <property type="match status" value="2"/>
</dbReference>
<evidence type="ECO:0000313" key="6">
    <source>
        <dbReference type="EMBL" id="GAC67404.1"/>
    </source>
</evidence>
<name>M0QG39_9ACTN</name>
<dbReference type="PANTHER" id="PTHR43790:SF9">
    <property type="entry name" value="GALACTOFURANOSE TRANSPORTER ATP-BINDING PROTEIN YTFR"/>
    <property type="match status" value="1"/>
</dbReference>